<gene>
    <name evidence="3" type="ORF">Cflav_PD0041</name>
</gene>
<sequence length="129" mass="13292">MRAYNVSAGEPRSSARSKKTKAVKSGGQLFMKGEVEITGPELGLVLGTRLALGLGLGLLVANAFSSAEKRSAVGGTLLAAGLFAGGCVGMQVFGRPRPFKIAFGTDKPVSGRRSESEQRVGAANPMPDI</sequence>
<keyword evidence="2" id="KW-0472">Membrane</keyword>
<keyword evidence="4" id="KW-1185">Reference proteome</keyword>
<accession>B9XT22</accession>
<organism evidence="3 4">
    <name type="scientific">Pedosphaera parvula (strain Ellin514)</name>
    <dbReference type="NCBI Taxonomy" id="320771"/>
    <lineage>
        <taxon>Bacteria</taxon>
        <taxon>Pseudomonadati</taxon>
        <taxon>Verrucomicrobiota</taxon>
        <taxon>Pedosphaerae</taxon>
        <taxon>Pedosphaerales</taxon>
        <taxon>Pedosphaeraceae</taxon>
        <taxon>Pedosphaera</taxon>
    </lineage>
</organism>
<feature type="transmembrane region" description="Helical" evidence="2">
    <location>
        <begin position="73"/>
        <end position="93"/>
    </location>
</feature>
<feature type="region of interest" description="Disordered" evidence="1">
    <location>
        <begin position="104"/>
        <end position="129"/>
    </location>
</feature>
<feature type="transmembrane region" description="Helical" evidence="2">
    <location>
        <begin position="42"/>
        <end position="61"/>
    </location>
</feature>
<protein>
    <submittedName>
        <fullName evidence="3">Uncharacterized protein</fullName>
    </submittedName>
</protein>
<dbReference type="AlphaFoldDB" id="B9XT22"/>
<evidence type="ECO:0000313" key="3">
    <source>
        <dbReference type="EMBL" id="EEF57012.1"/>
    </source>
</evidence>
<evidence type="ECO:0000256" key="1">
    <source>
        <dbReference type="SAM" id="MobiDB-lite"/>
    </source>
</evidence>
<keyword evidence="2" id="KW-1133">Transmembrane helix</keyword>
<comment type="caution">
    <text evidence="3">The sequence shown here is derived from an EMBL/GenBank/DDBJ whole genome shotgun (WGS) entry which is preliminary data.</text>
</comment>
<dbReference type="EMBL" id="ABOX02000093">
    <property type="protein sequence ID" value="EEF57012.1"/>
    <property type="molecule type" value="Genomic_DNA"/>
</dbReference>
<proteinExistence type="predicted"/>
<reference evidence="3 4" key="1">
    <citation type="journal article" date="2011" name="J. Bacteriol.">
        <title>Genome sequence of 'Pedosphaera parvula' Ellin514, an aerobic Verrucomicrobial isolate from pasture soil.</title>
        <authorList>
            <person name="Kant R."/>
            <person name="van Passel M.W."/>
            <person name="Sangwan P."/>
            <person name="Palva A."/>
            <person name="Lucas S."/>
            <person name="Copeland A."/>
            <person name="Lapidus A."/>
            <person name="Glavina Del Rio T."/>
            <person name="Dalin E."/>
            <person name="Tice H."/>
            <person name="Bruce D."/>
            <person name="Goodwin L."/>
            <person name="Pitluck S."/>
            <person name="Chertkov O."/>
            <person name="Larimer F.W."/>
            <person name="Land M.L."/>
            <person name="Hauser L."/>
            <person name="Brettin T.S."/>
            <person name="Detter J.C."/>
            <person name="Han S."/>
            <person name="de Vos W.M."/>
            <person name="Janssen P.H."/>
            <person name="Smidt H."/>
        </authorList>
    </citation>
    <scope>NUCLEOTIDE SEQUENCE [LARGE SCALE GENOMIC DNA]</scope>
    <source>
        <strain evidence="3 4">Ellin514</strain>
    </source>
</reference>
<evidence type="ECO:0000256" key="2">
    <source>
        <dbReference type="SAM" id="Phobius"/>
    </source>
</evidence>
<dbReference type="Proteomes" id="UP000003688">
    <property type="component" value="Unassembled WGS sequence"/>
</dbReference>
<evidence type="ECO:0000313" key="4">
    <source>
        <dbReference type="Proteomes" id="UP000003688"/>
    </source>
</evidence>
<dbReference type="STRING" id="320771.Cflav_PD0041"/>
<feature type="region of interest" description="Disordered" evidence="1">
    <location>
        <begin position="1"/>
        <end position="21"/>
    </location>
</feature>
<name>B9XT22_PEDPL</name>
<keyword evidence="2" id="KW-0812">Transmembrane</keyword>